<gene>
    <name evidence="1" type="ORF">EFK50_09425</name>
</gene>
<dbReference type="RefSeq" id="WP_123227332.1">
    <property type="nucleotide sequence ID" value="NZ_RJSE01000007.1"/>
</dbReference>
<dbReference type="Gene3D" id="3.40.50.300">
    <property type="entry name" value="P-loop containing nucleotide triphosphate hydrolases"/>
    <property type="match status" value="1"/>
</dbReference>
<dbReference type="OrthoDB" id="5144031at2"/>
<keyword evidence="2" id="KW-1185">Reference proteome</keyword>
<name>A0A3N0CF00_9ACTN</name>
<sequence length="357" mass="38820">MPRRVFLHIGTPKSGTSYLQDRLDLNRDAVAKAGLTYLPTRTGDHFEAALDLIEERWAGQGAVAKGQWAAIVAEAKRTSGDVLISHEILAAASSAQVAKAMAAFAGDEVHVILTARDLARQIPAEWQELIKHRSRRSFKKFMSEVAQGRRSSPTLWFWRVQSIPDVLTRWGNGLAPAQVHVVTVPPKGGPPGELWKRFAGVVGIDPRVAKVESTNFNASLGVAEASVVRRLNKLLSPKRIPRAVYIDLVRDVVVRGSLGARPDPIPVVVPQGRWPFVEKVTGEWLEWIQGAGVDVVGDLSDLVPARPGPDHVWIHPDEPPADQVADAAIEALAAVIAGVAPTHTSPVRRIARKLLRG</sequence>
<reference evidence="1 2" key="1">
    <citation type="submission" date="2018-11" db="EMBL/GenBank/DDBJ databases">
        <authorList>
            <person name="Li F."/>
        </authorList>
    </citation>
    <scope>NUCLEOTIDE SEQUENCE [LARGE SCALE GENOMIC DNA]</scope>
    <source>
        <strain evidence="1 2">Gsoil 097</strain>
    </source>
</reference>
<dbReference type="Proteomes" id="UP000267128">
    <property type="component" value="Unassembled WGS sequence"/>
</dbReference>
<proteinExistence type="predicted"/>
<evidence type="ECO:0008006" key="3">
    <source>
        <dbReference type="Google" id="ProtNLM"/>
    </source>
</evidence>
<organism evidence="1 2">
    <name type="scientific">Nocardioides marmoriginsengisoli</name>
    <dbReference type="NCBI Taxonomy" id="661483"/>
    <lineage>
        <taxon>Bacteria</taxon>
        <taxon>Bacillati</taxon>
        <taxon>Actinomycetota</taxon>
        <taxon>Actinomycetes</taxon>
        <taxon>Propionibacteriales</taxon>
        <taxon>Nocardioidaceae</taxon>
        <taxon>Nocardioides</taxon>
    </lineage>
</organism>
<dbReference type="AlphaFoldDB" id="A0A3N0CF00"/>
<evidence type="ECO:0000313" key="2">
    <source>
        <dbReference type="Proteomes" id="UP000267128"/>
    </source>
</evidence>
<accession>A0A3N0CF00</accession>
<comment type="caution">
    <text evidence="1">The sequence shown here is derived from an EMBL/GenBank/DDBJ whole genome shotgun (WGS) entry which is preliminary data.</text>
</comment>
<dbReference type="InterPro" id="IPR027417">
    <property type="entry name" value="P-loop_NTPase"/>
</dbReference>
<dbReference type="SUPFAM" id="SSF52540">
    <property type="entry name" value="P-loop containing nucleoside triphosphate hydrolases"/>
    <property type="match status" value="1"/>
</dbReference>
<evidence type="ECO:0000313" key="1">
    <source>
        <dbReference type="EMBL" id="RNL62037.1"/>
    </source>
</evidence>
<protein>
    <recommendedName>
        <fullName evidence="3">Sulfotransferase family protein</fullName>
    </recommendedName>
</protein>
<dbReference type="EMBL" id="RJSE01000007">
    <property type="protein sequence ID" value="RNL62037.1"/>
    <property type="molecule type" value="Genomic_DNA"/>
</dbReference>